<keyword evidence="2" id="KW-1185">Reference proteome</keyword>
<dbReference type="Proteomes" id="UP000799754">
    <property type="component" value="Unassembled WGS sequence"/>
</dbReference>
<name>A0ACB6SA64_9PLEO</name>
<feature type="non-terminal residue" evidence="1">
    <location>
        <position position="1"/>
    </location>
</feature>
<sequence>NNILQSLDLAPFSVHRSKYCEQIQELPSLNDAAPVKKEHFVVSYNKAKEEALSEWVI</sequence>
<proteinExistence type="predicted"/>
<accession>A0ACB6SA64</accession>
<comment type="caution">
    <text evidence="1">The sequence shown here is derived from an EMBL/GenBank/DDBJ whole genome shotgun (WGS) entry which is preliminary data.</text>
</comment>
<gene>
    <name evidence="1" type="ORF">BU25DRAFT_333203</name>
</gene>
<evidence type="ECO:0000313" key="1">
    <source>
        <dbReference type="EMBL" id="KAF2630949.1"/>
    </source>
</evidence>
<evidence type="ECO:0000313" key="2">
    <source>
        <dbReference type="Proteomes" id="UP000799754"/>
    </source>
</evidence>
<organism evidence="1 2">
    <name type="scientific">Macroventuria anomochaeta</name>
    <dbReference type="NCBI Taxonomy" id="301207"/>
    <lineage>
        <taxon>Eukaryota</taxon>
        <taxon>Fungi</taxon>
        <taxon>Dikarya</taxon>
        <taxon>Ascomycota</taxon>
        <taxon>Pezizomycotina</taxon>
        <taxon>Dothideomycetes</taxon>
        <taxon>Pleosporomycetidae</taxon>
        <taxon>Pleosporales</taxon>
        <taxon>Pleosporineae</taxon>
        <taxon>Didymellaceae</taxon>
        <taxon>Macroventuria</taxon>
    </lineage>
</organism>
<dbReference type="EMBL" id="MU006705">
    <property type="protein sequence ID" value="KAF2630949.1"/>
    <property type="molecule type" value="Genomic_DNA"/>
</dbReference>
<reference evidence="1" key="1">
    <citation type="journal article" date="2020" name="Stud. Mycol.">
        <title>101 Dothideomycetes genomes: a test case for predicting lifestyles and emergence of pathogens.</title>
        <authorList>
            <person name="Haridas S."/>
            <person name="Albert R."/>
            <person name="Binder M."/>
            <person name="Bloem J."/>
            <person name="Labutti K."/>
            <person name="Salamov A."/>
            <person name="Andreopoulos B."/>
            <person name="Baker S."/>
            <person name="Barry K."/>
            <person name="Bills G."/>
            <person name="Bluhm B."/>
            <person name="Cannon C."/>
            <person name="Castanera R."/>
            <person name="Culley D."/>
            <person name="Daum C."/>
            <person name="Ezra D."/>
            <person name="Gonzalez J."/>
            <person name="Henrissat B."/>
            <person name="Kuo A."/>
            <person name="Liang C."/>
            <person name="Lipzen A."/>
            <person name="Lutzoni F."/>
            <person name="Magnuson J."/>
            <person name="Mondo S."/>
            <person name="Nolan M."/>
            <person name="Ohm R."/>
            <person name="Pangilinan J."/>
            <person name="Park H.-J."/>
            <person name="Ramirez L."/>
            <person name="Alfaro M."/>
            <person name="Sun H."/>
            <person name="Tritt A."/>
            <person name="Yoshinaga Y."/>
            <person name="Zwiers L.-H."/>
            <person name="Turgeon B."/>
            <person name="Goodwin S."/>
            <person name="Spatafora J."/>
            <person name="Crous P."/>
            <person name="Grigoriev I."/>
        </authorList>
    </citation>
    <scope>NUCLEOTIDE SEQUENCE</scope>
    <source>
        <strain evidence="1">CBS 525.71</strain>
    </source>
</reference>
<protein>
    <submittedName>
        <fullName evidence="1">Uncharacterized protein</fullName>
    </submittedName>
</protein>